<protein>
    <submittedName>
        <fullName evidence="1">Uncharacterized protein</fullName>
    </submittedName>
</protein>
<evidence type="ECO:0000313" key="1">
    <source>
        <dbReference type="EMBL" id="MDX8144224.1"/>
    </source>
</evidence>
<sequence>MPGQKKRKNRQAMADRRLAARTAPGTGEWVVHFETQNYVEWRDYVHRLRAAPEQAGLTPSDLEVARVDAFCGRDRHPTTYRLSVFVPHSD</sequence>
<comment type="caution">
    <text evidence="1">The sequence shown here is derived from an EMBL/GenBank/DDBJ whole genome shotgun (WGS) entry which is preliminary data.</text>
</comment>
<dbReference type="EMBL" id="JAXAVU010000009">
    <property type="protein sequence ID" value="MDX8144224.1"/>
    <property type="molecule type" value="Genomic_DNA"/>
</dbReference>
<reference evidence="1 2" key="2">
    <citation type="submission" date="2023-11" db="EMBL/GenBank/DDBJ databases">
        <authorList>
            <person name="Lara A.C."/>
            <person name="Chronakova A."/>
        </authorList>
    </citation>
    <scope>NUCLEOTIDE SEQUENCE [LARGE SCALE GENOMIC DNA]</scope>
    <source>
        <strain evidence="1 2">BCCO 10_0061</strain>
    </source>
</reference>
<name>A0ABU4UXN0_9PSEU</name>
<proteinExistence type="predicted"/>
<dbReference type="Proteomes" id="UP001285352">
    <property type="component" value="Unassembled WGS sequence"/>
</dbReference>
<gene>
    <name evidence="1" type="ORF">SK854_19060</name>
</gene>
<accession>A0ABU4UXN0</accession>
<reference evidence="1 2" key="1">
    <citation type="submission" date="2023-11" db="EMBL/GenBank/DDBJ databases">
        <title>Lentzea sokolovensis, sp. nov., Lentzea kristufkii, sp. nov., and Lentzea miocenensis, sp. nov., rare actinobacteria from Sokolov Coal Basin, Miocene lacustrine sediment, Czech Republic.</title>
        <authorList>
            <person name="Lara A."/>
            <person name="Kotroba L."/>
            <person name="Nouioui I."/>
            <person name="Neumann-Schaal M."/>
            <person name="Mast Y."/>
            <person name="Chronakova A."/>
        </authorList>
    </citation>
    <scope>NUCLEOTIDE SEQUENCE [LARGE SCALE GENOMIC DNA]</scope>
    <source>
        <strain evidence="1 2">BCCO 10_0061</strain>
    </source>
</reference>
<evidence type="ECO:0000313" key="2">
    <source>
        <dbReference type="Proteomes" id="UP001285352"/>
    </source>
</evidence>
<organism evidence="1 2">
    <name type="scientific">Lentzea sokolovensis</name>
    <dbReference type="NCBI Taxonomy" id="3095429"/>
    <lineage>
        <taxon>Bacteria</taxon>
        <taxon>Bacillati</taxon>
        <taxon>Actinomycetota</taxon>
        <taxon>Actinomycetes</taxon>
        <taxon>Pseudonocardiales</taxon>
        <taxon>Pseudonocardiaceae</taxon>
        <taxon>Lentzea</taxon>
    </lineage>
</organism>
<dbReference type="RefSeq" id="WP_319976440.1">
    <property type="nucleotide sequence ID" value="NZ_JAXAVU010000009.1"/>
</dbReference>
<keyword evidence="2" id="KW-1185">Reference proteome</keyword>